<dbReference type="AlphaFoldDB" id="A0ABD0WDB5"/>
<dbReference type="InterPro" id="IPR012337">
    <property type="entry name" value="RNaseH-like_sf"/>
</dbReference>
<evidence type="ECO:0000256" key="1">
    <source>
        <dbReference type="SAM" id="MobiDB-lite"/>
    </source>
</evidence>
<accession>A0ABD0WDB5</accession>
<organism evidence="3 4">
    <name type="scientific">Umbra pygmaea</name>
    <name type="common">Eastern mudminnow</name>
    <dbReference type="NCBI Taxonomy" id="75934"/>
    <lineage>
        <taxon>Eukaryota</taxon>
        <taxon>Metazoa</taxon>
        <taxon>Chordata</taxon>
        <taxon>Craniata</taxon>
        <taxon>Vertebrata</taxon>
        <taxon>Euteleostomi</taxon>
        <taxon>Actinopterygii</taxon>
        <taxon>Neopterygii</taxon>
        <taxon>Teleostei</taxon>
        <taxon>Protacanthopterygii</taxon>
        <taxon>Esociformes</taxon>
        <taxon>Umbridae</taxon>
        <taxon>Umbra</taxon>
    </lineage>
</organism>
<sequence>MVAGKNTTNLKRHLAVHHKDIVIEDTPPPTTYQPPRNNDRPAIQASLIAHTKYKADSQDQRFKEEAIALWIGRTGLPSRTVENDNKAEHILLSLKQMAHPHTAHAIATLVEECTTEWGIPKEKVLTIITDNGSNMVAAFRRNSEEDNESSFEEDSPQDSDEEAEDLDVDESIERYGTWERTPCVVHTLQLVVNMIQKEPAIKKLLDKLRHLVRLFRKSSVAIERLLGKCGLTLTSDCPTRWSSTYSMLSHALEVKDHVASVAESMNWDSLQPSEWQKLAILKDLLLPFAEHTKSYKDAATLAQKMSANMELRFGIFLDVTDDRFYPLAAAACLVDPRVSADVLVQNENEQIQDLLKKAEDYIICSVTPRIREEETDREENGQTETTETAPLPKRPTFRFFSPSHPARPRTSRASIRQEIQKYKDMLSEAADAQEGMEFWSSQSDTVFELLKPLALDLLTMPASQAFAERVFSVTGDLSTGRRNRARTTLERSAFLKLNKV</sequence>
<evidence type="ECO:0000313" key="4">
    <source>
        <dbReference type="Proteomes" id="UP001557470"/>
    </source>
</evidence>
<dbReference type="PANTHER" id="PTHR46481:SF4">
    <property type="entry name" value="ZINC FINGER BED DOMAIN-CONTAINING PROTEIN 4"/>
    <property type="match status" value="1"/>
</dbReference>
<keyword evidence="4" id="KW-1185">Reference proteome</keyword>
<dbReference type="Proteomes" id="UP001557470">
    <property type="component" value="Unassembled WGS sequence"/>
</dbReference>
<evidence type="ECO:0000313" key="3">
    <source>
        <dbReference type="EMBL" id="KAL0967883.1"/>
    </source>
</evidence>
<dbReference type="PANTHER" id="PTHR46481">
    <property type="entry name" value="ZINC FINGER BED DOMAIN-CONTAINING PROTEIN 4"/>
    <property type="match status" value="1"/>
</dbReference>
<feature type="domain" description="HAT C-terminal dimerisation" evidence="2">
    <location>
        <begin position="433"/>
        <end position="485"/>
    </location>
</feature>
<comment type="caution">
    <text evidence="3">The sequence shown here is derived from an EMBL/GenBank/DDBJ whole genome shotgun (WGS) entry which is preliminary data.</text>
</comment>
<evidence type="ECO:0000259" key="2">
    <source>
        <dbReference type="Pfam" id="PF05699"/>
    </source>
</evidence>
<dbReference type="InterPro" id="IPR052035">
    <property type="entry name" value="ZnF_BED_domain_contain"/>
</dbReference>
<feature type="compositionally biased region" description="Acidic residues" evidence="1">
    <location>
        <begin position="145"/>
        <end position="167"/>
    </location>
</feature>
<proteinExistence type="predicted"/>
<dbReference type="SUPFAM" id="SSF53098">
    <property type="entry name" value="Ribonuclease H-like"/>
    <property type="match status" value="1"/>
</dbReference>
<feature type="region of interest" description="Disordered" evidence="1">
    <location>
        <begin position="141"/>
        <end position="167"/>
    </location>
</feature>
<feature type="region of interest" description="Disordered" evidence="1">
    <location>
        <begin position="372"/>
        <end position="411"/>
    </location>
</feature>
<name>A0ABD0WDB5_UMBPY</name>
<gene>
    <name evidence="3" type="ORF">UPYG_G00259050</name>
</gene>
<dbReference type="Pfam" id="PF05699">
    <property type="entry name" value="Dimer_Tnp_hAT"/>
    <property type="match status" value="1"/>
</dbReference>
<protein>
    <recommendedName>
        <fullName evidence="2">HAT C-terminal dimerisation domain-containing protein</fullName>
    </recommendedName>
</protein>
<dbReference type="InterPro" id="IPR008906">
    <property type="entry name" value="HATC_C_dom"/>
</dbReference>
<dbReference type="EMBL" id="JAGEUA010000008">
    <property type="protein sequence ID" value="KAL0967883.1"/>
    <property type="molecule type" value="Genomic_DNA"/>
</dbReference>
<reference evidence="3 4" key="1">
    <citation type="submission" date="2024-06" db="EMBL/GenBank/DDBJ databases">
        <authorList>
            <person name="Pan Q."/>
            <person name="Wen M."/>
            <person name="Jouanno E."/>
            <person name="Zahm M."/>
            <person name="Klopp C."/>
            <person name="Cabau C."/>
            <person name="Louis A."/>
            <person name="Berthelot C."/>
            <person name="Parey E."/>
            <person name="Roest Crollius H."/>
            <person name="Montfort J."/>
            <person name="Robinson-Rechavi M."/>
            <person name="Bouchez O."/>
            <person name="Lampietro C."/>
            <person name="Lopez Roques C."/>
            <person name="Donnadieu C."/>
            <person name="Postlethwait J."/>
            <person name="Bobe J."/>
            <person name="Verreycken H."/>
            <person name="Guiguen Y."/>
        </authorList>
    </citation>
    <scope>NUCLEOTIDE SEQUENCE [LARGE SCALE GENOMIC DNA]</scope>
    <source>
        <strain evidence="3">Up_M1</strain>
        <tissue evidence="3">Testis</tissue>
    </source>
</reference>